<evidence type="ECO:0000313" key="3">
    <source>
        <dbReference type="Proteomes" id="UP000284751"/>
    </source>
</evidence>
<dbReference type="AlphaFoldDB" id="A0A412B0W4"/>
<evidence type="ECO:0000256" key="1">
    <source>
        <dbReference type="SAM" id="MobiDB-lite"/>
    </source>
</evidence>
<name>A0A412B0W4_9FIRM</name>
<reference evidence="2 3" key="1">
    <citation type="submission" date="2018-08" db="EMBL/GenBank/DDBJ databases">
        <title>A genome reference for cultivated species of the human gut microbiota.</title>
        <authorList>
            <person name="Zou Y."/>
            <person name="Xue W."/>
            <person name="Luo G."/>
        </authorList>
    </citation>
    <scope>NUCLEOTIDE SEQUENCE [LARGE SCALE GENOMIC DNA]</scope>
    <source>
        <strain evidence="2 3">AF28-26</strain>
    </source>
</reference>
<dbReference type="Proteomes" id="UP000284751">
    <property type="component" value="Unassembled WGS sequence"/>
</dbReference>
<organism evidence="2 3">
    <name type="scientific">[Clostridium] leptum</name>
    <dbReference type="NCBI Taxonomy" id="1535"/>
    <lineage>
        <taxon>Bacteria</taxon>
        <taxon>Bacillati</taxon>
        <taxon>Bacillota</taxon>
        <taxon>Clostridia</taxon>
        <taxon>Eubacteriales</taxon>
        <taxon>Oscillospiraceae</taxon>
        <taxon>Oscillospiraceae incertae sedis</taxon>
    </lineage>
</organism>
<sequence length="64" mass="6909">MLEKVSEYPEKTSAVKKARALQARSSGTMACRACPVRLPAHTAGRQKSGGRRMVSTDGETMKLS</sequence>
<dbReference type="EMBL" id="QRTC01000002">
    <property type="protein sequence ID" value="RGQ44295.1"/>
    <property type="molecule type" value="Genomic_DNA"/>
</dbReference>
<gene>
    <name evidence="2" type="ORF">DWY99_01290</name>
</gene>
<comment type="caution">
    <text evidence="2">The sequence shown here is derived from an EMBL/GenBank/DDBJ whole genome shotgun (WGS) entry which is preliminary data.</text>
</comment>
<accession>A0A412B0W4</accession>
<evidence type="ECO:0000313" key="2">
    <source>
        <dbReference type="EMBL" id="RGQ44295.1"/>
    </source>
</evidence>
<protein>
    <submittedName>
        <fullName evidence="2">Uncharacterized protein</fullName>
    </submittedName>
</protein>
<feature type="region of interest" description="Disordered" evidence="1">
    <location>
        <begin position="41"/>
        <end position="64"/>
    </location>
</feature>
<proteinExistence type="predicted"/>